<dbReference type="Pfam" id="PF01458">
    <property type="entry name" value="SUFBD_core"/>
    <property type="match status" value="1"/>
</dbReference>
<feature type="non-terminal residue" evidence="2">
    <location>
        <position position="1"/>
    </location>
</feature>
<dbReference type="InterPro" id="IPR011542">
    <property type="entry name" value="SUF_FeS_clus_asmbl_SufD"/>
</dbReference>
<name>A0A381XM31_9ZZZZ</name>
<gene>
    <name evidence="2" type="ORF">METZ01_LOCUS118406</name>
</gene>
<organism evidence="2">
    <name type="scientific">marine metagenome</name>
    <dbReference type="NCBI Taxonomy" id="408172"/>
    <lineage>
        <taxon>unclassified sequences</taxon>
        <taxon>metagenomes</taxon>
        <taxon>ecological metagenomes</taxon>
    </lineage>
</organism>
<protein>
    <recommendedName>
        <fullName evidence="1">SUF system FeS cluster assembly SufBD core domain-containing protein</fullName>
    </recommendedName>
</protein>
<evidence type="ECO:0000313" key="2">
    <source>
        <dbReference type="EMBL" id="SVA65552.1"/>
    </source>
</evidence>
<proteinExistence type="predicted"/>
<dbReference type="GO" id="GO:0016226">
    <property type="term" value="P:iron-sulfur cluster assembly"/>
    <property type="evidence" value="ECO:0007669"/>
    <property type="project" value="InterPro"/>
</dbReference>
<evidence type="ECO:0000259" key="1">
    <source>
        <dbReference type="Pfam" id="PF01458"/>
    </source>
</evidence>
<sequence length="235" mass="26181">HCSTEETKYLSNAVSEIFLEDGSHLDHYRLQIHSKDAYHIGTTQVRLNQTSKFKSVSADLGGKLIRNNLNIDVAGENASCVLNGLYITNGTQHVDNHVTIDHSQPYTNSREHFKGILGDKSKTAFQGSIIIRANSQKVDSHQENKNLLLSSDAEANTKPAFWIYADDVKCGHGASSGELDKDALFYLLSRGIPEKEAQSMLIKGFITEIIESIDCHTYKSHLEDLVKDKLSKMCE</sequence>
<dbReference type="InterPro" id="IPR000825">
    <property type="entry name" value="SUF_FeS_clus_asmbl_SufBD_core"/>
</dbReference>
<dbReference type="AlphaFoldDB" id="A0A381XM31"/>
<feature type="domain" description="SUF system FeS cluster assembly SufBD core" evidence="1">
    <location>
        <begin position="2"/>
        <end position="205"/>
    </location>
</feature>
<dbReference type="PANTHER" id="PTHR43575:SF1">
    <property type="entry name" value="PROTEIN ABCI7, CHLOROPLASTIC"/>
    <property type="match status" value="1"/>
</dbReference>
<dbReference type="InterPro" id="IPR055346">
    <property type="entry name" value="Fe-S_cluster_assembly_SufBD"/>
</dbReference>
<accession>A0A381XM31</accession>
<dbReference type="NCBIfam" id="TIGR01981">
    <property type="entry name" value="sufD"/>
    <property type="match status" value="1"/>
</dbReference>
<dbReference type="InterPro" id="IPR037284">
    <property type="entry name" value="SUF_FeS_clus_asmbl_SufBD_sf"/>
</dbReference>
<dbReference type="EMBL" id="UINC01015592">
    <property type="protein sequence ID" value="SVA65552.1"/>
    <property type="molecule type" value="Genomic_DNA"/>
</dbReference>
<reference evidence="2" key="1">
    <citation type="submission" date="2018-05" db="EMBL/GenBank/DDBJ databases">
        <authorList>
            <person name="Lanie J.A."/>
            <person name="Ng W.-L."/>
            <person name="Kazmierczak K.M."/>
            <person name="Andrzejewski T.M."/>
            <person name="Davidsen T.M."/>
            <person name="Wayne K.J."/>
            <person name="Tettelin H."/>
            <person name="Glass J.I."/>
            <person name="Rusch D."/>
            <person name="Podicherti R."/>
            <person name="Tsui H.-C.T."/>
            <person name="Winkler M.E."/>
        </authorList>
    </citation>
    <scope>NUCLEOTIDE SEQUENCE</scope>
</reference>
<dbReference type="SUPFAM" id="SSF101960">
    <property type="entry name" value="Stabilizer of iron transporter SufD"/>
    <property type="match status" value="1"/>
</dbReference>
<dbReference type="PANTHER" id="PTHR43575">
    <property type="entry name" value="PROTEIN ABCI7, CHLOROPLASTIC"/>
    <property type="match status" value="1"/>
</dbReference>